<dbReference type="InterPro" id="IPR013785">
    <property type="entry name" value="Aldolase_TIM"/>
</dbReference>
<protein>
    <recommendedName>
        <fullName evidence="12">Dihydroorotate dehydrogenase catalytic domain-containing protein</fullName>
    </recommendedName>
</protein>
<evidence type="ECO:0000256" key="10">
    <source>
        <dbReference type="ARBA" id="ARBA00023136"/>
    </source>
</evidence>
<evidence type="ECO:0000256" key="9">
    <source>
        <dbReference type="ARBA" id="ARBA00023002"/>
    </source>
</evidence>
<evidence type="ECO:0000259" key="12">
    <source>
        <dbReference type="Pfam" id="PF01180"/>
    </source>
</evidence>
<organism evidence="13 14">
    <name type="scientific">Lasiosphaeria ovina</name>
    <dbReference type="NCBI Taxonomy" id="92902"/>
    <lineage>
        <taxon>Eukaryota</taxon>
        <taxon>Fungi</taxon>
        <taxon>Dikarya</taxon>
        <taxon>Ascomycota</taxon>
        <taxon>Pezizomycotina</taxon>
        <taxon>Sordariomycetes</taxon>
        <taxon>Sordariomycetidae</taxon>
        <taxon>Sordariales</taxon>
        <taxon>Lasiosphaeriaceae</taxon>
        <taxon>Lasiosphaeria</taxon>
    </lineage>
</organism>
<dbReference type="GO" id="GO:0004152">
    <property type="term" value="F:dihydroorotate dehydrogenase activity"/>
    <property type="evidence" value="ECO:0007669"/>
    <property type="project" value="InterPro"/>
</dbReference>
<keyword evidence="9" id="KW-0560">Oxidoreductase</keyword>
<keyword evidence="5" id="KW-0285">Flavoprotein</keyword>
<dbReference type="CDD" id="cd04738">
    <property type="entry name" value="DHOD_2_like"/>
    <property type="match status" value="1"/>
</dbReference>
<evidence type="ECO:0000256" key="11">
    <source>
        <dbReference type="SAM" id="MobiDB-lite"/>
    </source>
</evidence>
<comment type="subcellular location">
    <subcellularLocation>
        <location evidence="2">Membrane</location>
        <topology evidence="2">Multi-pass membrane protein</topology>
    </subcellularLocation>
</comment>
<evidence type="ECO:0000256" key="8">
    <source>
        <dbReference type="ARBA" id="ARBA00022989"/>
    </source>
</evidence>
<name>A0AAE0KLV3_9PEZI</name>
<comment type="caution">
    <text evidence="13">The sequence shown here is derived from an EMBL/GenBank/DDBJ whole genome shotgun (WGS) entry which is preliminary data.</text>
</comment>
<evidence type="ECO:0000256" key="1">
    <source>
        <dbReference type="ARBA" id="ARBA00001917"/>
    </source>
</evidence>
<reference evidence="13" key="1">
    <citation type="journal article" date="2023" name="Mol. Phylogenet. Evol.">
        <title>Genome-scale phylogeny and comparative genomics of the fungal order Sordariales.</title>
        <authorList>
            <person name="Hensen N."/>
            <person name="Bonometti L."/>
            <person name="Westerberg I."/>
            <person name="Brannstrom I.O."/>
            <person name="Guillou S."/>
            <person name="Cros-Aarteil S."/>
            <person name="Calhoun S."/>
            <person name="Haridas S."/>
            <person name="Kuo A."/>
            <person name="Mondo S."/>
            <person name="Pangilinan J."/>
            <person name="Riley R."/>
            <person name="LaButti K."/>
            <person name="Andreopoulos B."/>
            <person name="Lipzen A."/>
            <person name="Chen C."/>
            <person name="Yan M."/>
            <person name="Daum C."/>
            <person name="Ng V."/>
            <person name="Clum A."/>
            <person name="Steindorff A."/>
            <person name="Ohm R.A."/>
            <person name="Martin F."/>
            <person name="Silar P."/>
            <person name="Natvig D.O."/>
            <person name="Lalanne C."/>
            <person name="Gautier V."/>
            <person name="Ament-Velasquez S.L."/>
            <person name="Kruys A."/>
            <person name="Hutchinson M.I."/>
            <person name="Powell A.J."/>
            <person name="Barry K."/>
            <person name="Miller A.N."/>
            <person name="Grigoriev I.V."/>
            <person name="Debuchy R."/>
            <person name="Gladieux P."/>
            <person name="Hiltunen Thoren M."/>
            <person name="Johannesson H."/>
        </authorList>
    </citation>
    <scope>NUCLEOTIDE SEQUENCE</scope>
    <source>
        <strain evidence="13">CBS 958.72</strain>
    </source>
</reference>
<dbReference type="InterPro" id="IPR007248">
    <property type="entry name" value="Mpv17_PMP22"/>
</dbReference>
<evidence type="ECO:0000256" key="7">
    <source>
        <dbReference type="ARBA" id="ARBA00022692"/>
    </source>
</evidence>
<accession>A0AAE0KLV3</accession>
<feature type="domain" description="Dihydroorotate dehydrogenase catalytic" evidence="12">
    <location>
        <begin position="716"/>
        <end position="764"/>
    </location>
</feature>
<evidence type="ECO:0000256" key="2">
    <source>
        <dbReference type="ARBA" id="ARBA00004141"/>
    </source>
</evidence>
<dbReference type="SUPFAM" id="SSF51395">
    <property type="entry name" value="FMN-linked oxidoreductases"/>
    <property type="match status" value="1"/>
</dbReference>
<feature type="domain" description="Dihydroorotate dehydrogenase catalytic" evidence="12">
    <location>
        <begin position="406"/>
        <end position="686"/>
    </location>
</feature>
<evidence type="ECO:0000313" key="14">
    <source>
        <dbReference type="Proteomes" id="UP001287356"/>
    </source>
</evidence>
<evidence type="ECO:0000256" key="6">
    <source>
        <dbReference type="ARBA" id="ARBA00022643"/>
    </source>
</evidence>
<dbReference type="FunFam" id="3.20.20.70:FF:000242">
    <property type="entry name" value="Dihydroorotate reductase PyrE"/>
    <property type="match status" value="1"/>
</dbReference>
<feature type="region of interest" description="Disordered" evidence="11">
    <location>
        <begin position="23"/>
        <end position="46"/>
    </location>
</feature>
<sequence length="769" mass="83375">MAACSVYQAMLRRRLHYALRQFRQRRAQSTKNRPPAARTARAEDQIPTPNNVPTLPFWQRLGPLTRAAQAFGRAQRKRPLTTQLCSSLVIYFCSDISAQTMGGRDYDPVRTARSLVIGAISSAPSYKWFVWLSTSFNYPSRILSLGTKVVVNQLCFTPIFNSYFFGMQALLAGDNLGEVWDRIRRTVPTSWVNSWKIWPAVTAFSFTFIPLEYRSIFAGVIAVGWQTYLSFLNRMAEDEAARSAKPALDAPKVNAVVAGSAQHLLLTMAAPFLRARNVLSLAVRPLATARFAPRASLSNFGSQVHRRPASTSTSSSASESVLLARVKALLYSSVGAVSLYVIYYYVTDTRASIHRWIVPPLLRVIYPDAEDAHHAGTKALKNLYTLNLHPRERPSRATAETPGNPLSVNVFGAELANPIGISAGLDKDAEVPDALFALGASVVEVGGCTPLPQAGNPRPRVFRVPSIDGMINRYGLNSRGADAMGARLRDRLRRFARSLGLTERDLLGEGAVGVPPGSLQPGRLLLVQIAKNKATNEKDVDAVIRDYVYCVSRLAPYADVIVVNVSSPNTPGLRDLQATEPLTKILGAVVDEAKKTDRCQKPRVMVKVSPDEDDESQVQGVVEAVWTSGVDGVIVGNTTKRRSGLVPQGVRISAKEQRALLEDGGFSGPAMFDQTLRLVGRYRKALDGYSLQSASADGGSEAGRGVGGGAGDPKVIFATGGITDGDQALRVLNAGASVAMVYTGLTYGGPGTITRIKREMREKLAIQDA</sequence>
<dbReference type="Pfam" id="PF04117">
    <property type="entry name" value="Mpv17_PMP22"/>
    <property type="match status" value="1"/>
</dbReference>
<gene>
    <name evidence="13" type="ORF">B0T24DRAFT_520346</name>
</gene>
<dbReference type="InterPro" id="IPR005720">
    <property type="entry name" value="Dihydroorotate_DH_cat"/>
</dbReference>
<comment type="cofactor">
    <cofactor evidence="1">
        <name>FMN</name>
        <dbReference type="ChEBI" id="CHEBI:58210"/>
    </cofactor>
</comment>
<evidence type="ECO:0000313" key="13">
    <source>
        <dbReference type="EMBL" id="KAK3379059.1"/>
    </source>
</evidence>
<dbReference type="GO" id="GO:0006207">
    <property type="term" value="P:'de novo' pyrimidine nucleobase biosynthetic process"/>
    <property type="evidence" value="ECO:0007669"/>
    <property type="project" value="InterPro"/>
</dbReference>
<dbReference type="Gene3D" id="3.20.20.70">
    <property type="entry name" value="Aldolase class I"/>
    <property type="match status" value="1"/>
</dbReference>
<dbReference type="GO" id="GO:0009220">
    <property type="term" value="P:pyrimidine ribonucleotide biosynthetic process"/>
    <property type="evidence" value="ECO:0007669"/>
    <property type="project" value="TreeGrafter"/>
</dbReference>
<dbReference type="InterPro" id="IPR005719">
    <property type="entry name" value="Dihydroorotate_DH_2"/>
</dbReference>
<keyword evidence="14" id="KW-1185">Reference proteome</keyword>
<dbReference type="PANTHER" id="PTHR48109:SF4">
    <property type="entry name" value="DIHYDROOROTATE DEHYDROGENASE (QUINONE), MITOCHONDRIAL"/>
    <property type="match status" value="1"/>
</dbReference>
<dbReference type="InterPro" id="IPR050074">
    <property type="entry name" value="DHO_dehydrogenase"/>
</dbReference>
<comment type="similarity">
    <text evidence="4">Belongs to the peroxisomal membrane protein PXMP2/4 family.</text>
</comment>
<dbReference type="Pfam" id="PF01180">
    <property type="entry name" value="DHO_dh"/>
    <property type="match status" value="2"/>
</dbReference>
<keyword evidence="8" id="KW-1133">Transmembrane helix</keyword>
<proteinExistence type="inferred from homology"/>
<keyword evidence="6" id="KW-0288">FMN</keyword>
<dbReference type="EMBL" id="JAULSN010000002">
    <property type="protein sequence ID" value="KAK3379059.1"/>
    <property type="molecule type" value="Genomic_DNA"/>
</dbReference>
<dbReference type="PANTHER" id="PTHR48109">
    <property type="entry name" value="DIHYDROOROTATE DEHYDROGENASE (QUINONE), MITOCHONDRIAL-RELATED"/>
    <property type="match status" value="1"/>
</dbReference>
<keyword evidence="10" id="KW-0472">Membrane</keyword>
<reference evidence="13" key="2">
    <citation type="submission" date="2023-06" db="EMBL/GenBank/DDBJ databases">
        <authorList>
            <consortium name="Lawrence Berkeley National Laboratory"/>
            <person name="Haridas S."/>
            <person name="Hensen N."/>
            <person name="Bonometti L."/>
            <person name="Westerberg I."/>
            <person name="Brannstrom I.O."/>
            <person name="Guillou S."/>
            <person name="Cros-Aarteil S."/>
            <person name="Calhoun S."/>
            <person name="Kuo A."/>
            <person name="Mondo S."/>
            <person name="Pangilinan J."/>
            <person name="Riley R."/>
            <person name="Labutti K."/>
            <person name="Andreopoulos B."/>
            <person name="Lipzen A."/>
            <person name="Chen C."/>
            <person name="Yanf M."/>
            <person name="Daum C."/>
            <person name="Ng V."/>
            <person name="Clum A."/>
            <person name="Steindorff A."/>
            <person name="Ohm R."/>
            <person name="Martin F."/>
            <person name="Silar P."/>
            <person name="Natvig D."/>
            <person name="Lalanne C."/>
            <person name="Gautier V."/>
            <person name="Ament-Velasquez S.L."/>
            <person name="Kruys A."/>
            <person name="Hutchinson M.I."/>
            <person name="Powell A.J."/>
            <person name="Barry K."/>
            <person name="Miller A.N."/>
            <person name="Grigoriev I.V."/>
            <person name="Debuchy R."/>
            <person name="Gladieux P."/>
            <person name="Thoren M.H."/>
            <person name="Johannesson H."/>
        </authorList>
    </citation>
    <scope>NUCLEOTIDE SEQUENCE</scope>
    <source>
        <strain evidence="13">CBS 958.72</strain>
    </source>
</reference>
<dbReference type="AlphaFoldDB" id="A0AAE0KLV3"/>
<dbReference type="GO" id="GO:0005743">
    <property type="term" value="C:mitochondrial inner membrane"/>
    <property type="evidence" value="ECO:0007669"/>
    <property type="project" value="TreeGrafter"/>
</dbReference>
<dbReference type="Proteomes" id="UP001287356">
    <property type="component" value="Unassembled WGS sequence"/>
</dbReference>
<comment type="pathway">
    <text evidence="3">Pyrimidine metabolism; UMP biosynthesis via de novo pathway.</text>
</comment>
<evidence type="ECO:0000256" key="5">
    <source>
        <dbReference type="ARBA" id="ARBA00022630"/>
    </source>
</evidence>
<evidence type="ECO:0000256" key="4">
    <source>
        <dbReference type="ARBA" id="ARBA00006824"/>
    </source>
</evidence>
<keyword evidence="7" id="KW-0812">Transmembrane</keyword>
<evidence type="ECO:0000256" key="3">
    <source>
        <dbReference type="ARBA" id="ARBA00004725"/>
    </source>
</evidence>